<dbReference type="EMBL" id="VXKE01000021">
    <property type="protein sequence ID" value="KAA8707717.1"/>
    <property type="molecule type" value="Genomic_DNA"/>
</dbReference>
<keyword evidence="1" id="KW-0732">Signal</keyword>
<evidence type="ECO:0000313" key="4">
    <source>
        <dbReference type="Proteomes" id="UP000323707"/>
    </source>
</evidence>
<dbReference type="Pfam" id="PF07007">
    <property type="entry name" value="LprI"/>
    <property type="match status" value="1"/>
</dbReference>
<gene>
    <name evidence="3" type="ORF">F4V45_07545</name>
</gene>
<name>A0A5M9QIL2_9HELI</name>
<dbReference type="InterPro" id="IPR009739">
    <property type="entry name" value="LprI-like_N"/>
</dbReference>
<proteinExistence type="predicted"/>
<feature type="chain" id="PRO_5024436809" evidence="1">
    <location>
        <begin position="30"/>
        <end position="235"/>
    </location>
</feature>
<evidence type="ECO:0000259" key="2">
    <source>
        <dbReference type="Pfam" id="PF07007"/>
    </source>
</evidence>
<accession>A0A5M9QIL2</accession>
<feature type="domain" description="Lysozyme inhibitor LprI-like N-terminal" evidence="2">
    <location>
        <begin position="93"/>
        <end position="207"/>
    </location>
</feature>
<dbReference type="AlphaFoldDB" id="A0A5M9QIL2"/>
<evidence type="ECO:0000256" key="1">
    <source>
        <dbReference type="SAM" id="SignalP"/>
    </source>
</evidence>
<feature type="signal peptide" evidence="1">
    <location>
        <begin position="1"/>
        <end position="29"/>
    </location>
</feature>
<organism evidence="3 4">
    <name type="scientific">Helicobacter canis</name>
    <dbReference type="NCBI Taxonomy" id="29419"/>
    <lineage>
        <taxon>Bacteria</taxon>
        <taxon>Pseudomonadati</taxon>
        <taxon>Campylobacterota</taxon>
        <taxon>Epsilonproteobacteria</taxon>
        <taxon>Campylobacterales</taxon>
        <taxon>Helicobacteraceae</taxon>
        <taxon>Helicobacter</taxon>
    </lineage>
</organism>
<evidence type="ECO:0000313" key="3">
    <source>
        <dbReference type="EMBL" id="KAA8707717.1"/>
    </source>
</evidence>
<protein>
    <submittedName>
        <fullName evidence="3">DUF1311 domain-containing protein</fullName>
    </submittedName>
</protein>
<dbReference type="Proteomes" id="UP000323707">
    <property type="component" value="Unassembled WGS sequence"/>
</dbReference>
<sequence>MSIFTQLFKTHIKILMPLAFMAFANMAFADSESLQKLFKEYNVSKDKQEYIKKQCDMAHFDFNPKNKQEQTYLFETTQIDCEVQHLGEVLGSTQGILASLNYGYNEYDKLLNKYYKLYRTELKKKGKTTPTGAFSHEPNIQNIKKGQNGQDTLLEEQRAWLKLRDSYEAYIQKHHAHIYDINGGGTIYSIEASNARLGFLKMRVNELFSRYLMMITDGGVEFDSIFGCKLDDGDI</sequence>
<reference evidence="3 4" key="1">
    <citation type="submission" date="2019-09" db="EMBL/GenBank/DDBJ databases">
        <title>Draft genome sequence of various Type strains from the CCUG.</title>
        <authorList>
            <person name="Pineiro-Iglesias B."/>
            <person name="Tunovic T."/>
            <person name="Unosson C."/>
            <person name="Inganas E."/>
            <person name="Ohlen M."/>
            <person name="Cardew S."/>
            <person name="Jensie-Markopoulos S."/>
            <person name="Salva-Serra F."/>
            <person name="Jaen-Luchoro D."/>
            <person name="Karlsson R."/>
            <person name="Svensson-Stadler L."/>
            <person name="Chun J."/>
            <person name="Moore E."/>
        </authorList>
    </citation>
    <scope>NUCLEOTIDE SEQUENCE [LARGE SCALE GENOMIC DNA]</scope>
    <source>
        <strain evidence="3 4">CCUG 32756T</strain>
    </source>
</reference>
<dbReference type="Gene3D" id="1.20.1270.180">
    <property type="match status" value="1"/>
</dbReference>
<comment type="caution">
    <text evidence="3">The sequence shown here is derived from an EMBL/GenBank/DDBJ whole genome shotgun (WGS) entry which is preliminary data.</text>
</comment>
<dbReference type="RefSeq" id="WP_150337734.1">
    <property type="nucleotide sequence ID" value="NZ_JAERIX010000024.1"/>
</dbReference>